<evidence type="ECO:0000313" key="2">
    <source>
        <dbReference type="Proteomes" id="UP001152622"/>
    </source>
</evidence>
<dbReference type="EMBL" id="JAINUF010000010">
    <property type="protein sequence ID" value="KAJ8348344.1"/>
    <property type="molecule type" value="Genomic_DNA"/>
</dbReference>
<protein>
    <submittedName>
        <fullName evidence="1">Uncharacterized protein</fullName>
    </submittedName>
</protein>
<organism evidence="1 2">
    <name type="scientific">Synaphobranchus kaupii</name>
    <name type="common">Kaup's arrowtooth eel</name>
    <dbReference type="NCBI Taxonomy" id="118154"/>
    <lineage>
        <taxon>Eukaryota</taxon>
        <taxon>Metazoa</taxon>
        <taxon>Chordata</taxon>
        <taxon>Craniata</taxon>
        <taxon>Vertebrata</taxon>
        <taxon>Euteleostomi</taxon>
        <taxon>Actinopterygii</taxon>
        <taxon>Neopterygii</taxon>
        <taxon>Teleostei</taxon>
        <taxon>Anguilliformes</taxon>
        <taxon>Synaphobranchidae</taxon>
        <taxon>Synaphobranchus</taxon>
    </lineage>
</organism>
<dbReference type="AlphaFoldDB" id="A0A9Q1IQE6"/>
<reference evidence="1" key="1">
    <citation type="journal article" date="2023" name="Science">
        <title>Genome structures resolve the early diversification of teleost fishes.</title>
        <authorList>
            <person name="Parey E."/>
            <person name="Louis A."/>
            <person name="Montfort J."/>
            <person name="Bouchez O."/>
            <person name="Roques C."/>
            <person name="Iampietro C."/>
            <person name="Lluch J."/>
            <person name="Castinel A."/>
            <person name="Donnadieu C."/>
            <person name="Desvignes T."/>
            <person name="Floi Bucao C."/>
            <person name="Jouanno E."/>
            <person name="Wen M."/>
            <person name="Mejri S."/>
            <person name="Dirks R."/>
            <person name="Jansen H."/>
            <person name="Henkel C."/>
            <person name="Chen W.J."/>
            <person name="Zahm M."/>
            <person name="Cabau C."/>
            <person name="Klopp C."/>
            <person name="Thompson A.W."/>
            <person name="Robinson-Rechavi M."/>
            <person name="Braasch I."/>
            <person name="Lecointre G."/>
            <person name="Bobe J."/>
            <person name="Postlethwait J.H."/>
            <person name="Berthelot C."/>
            <person name="Roest Crollius H."/>
            <person name="Guiguen Y."/>
        </authorList>
    </citation>
    <scope>NUCLEOTIDE SEQUENCE</scope>
    <source>
        <strain evidence="1">WJC10195</strain>
    </source>
</reference>
<sequence>MSSVCISPGDFCTGMAVVTAKYEAGRGRGQGGQTERGYHYHYLHPVTPSMRTSAVTMVMEVMPHVWLVEPINAAP</sequence>
<comment type="caution">
    <text evidence="1">The sequence shown here is derived from an EMBL/GenBank/DDBJ whole genome shotgun (WGS) entry which is preliminary data.</text>
</comment>
<keyword evidence="2" id="KW-1185">Reference proteome</keyword>
<evidence type="ECO:0000313" key="1">
    <source>
        <dbReference type="EMBL" id="KAJ8348344.1"/>
    </source>
</evidence>
<accession>A0A9Q1IQE6</accession>
<proteinExistence type="predicted"/>
<gene>
    <name evidence="1" type="ORF">SKAU_G00269330</name>
</gene>
<dbReference type="Proteomes" id="UP001152622">
    <property type="component" value="Chromosome 10"/>
</dbReference>
<name>A0A9Q1IQE6_SYNKA</name>